<gene>
    <name evidence="2" type="ORF">rCG_34393</name>
</gene>
<accession>A6HKI9</accession>
<dbReference type="Proteomes" id="UP000234681">
    <property type="component" value="Chromosome 10"/>
</dbReference>
<evidence type="ECO:0000256" key="1">
    <source>
        <dbReference type="SAM" id="MobiDB-lite"/>
    </source>
</evidence>
<feature type="compositionally biased region" description="Basic residues" evidence="1">
    <location>
        <begin position="13"/>
        <end position="24"/>
    </location>
</feature>
<feature type="region of interest" description="Disordered" evidence="1">
    <location>
        <begin position="1"/>
        <end position="40"/>
    </location>
</feature>
<name>A6HKI9_RAT</name>
<proteinExistence type="predicted"/>
<organism evidence="2 3">
    <name type="scientific">Rattus norvegicus</name>
    <name type="common">Rat</name>
    <dbReference type="NCBI Taxonomy" id="10116"/>
    <lineage>
        <taxon>Eukaryota</taxon>
        <taxon>Metazoa</taxon>
        <taxon>Chordata</taxon>
        <taxon>Craniata</taxon>
        <taxon>Vertebrata</taxon>
        <taxon>Euteleostomi</taxon>
        <taxon>Mammalia</taxon>
        <taxon>Eutheria</taxon>
        <taxon>Euarchontoglires</taxon>
        <taxon>Glires</taxon>
        <taxon>Rodentia</taxon>
        <taxon>Myomorpha</taxon>
        <taxon>Muroidea</taxon>
        <taxon>Muridae</taxon>
        <taxon>Murinae</taxon>
        <taxon>Rattus</taxon>
    </lineage>
</organism>
<protein>
    <submittedName>
        <fullName evidence="2">RCG34393</fullName>
    </submittedName>
</protein>
<evidence type="ECO:0000313" key="3">
    <source>
        <dbReference type="Proteomes" id="UP000234681"/>
    </source>
</evidence>
<dbReference type="AlphaFoldDB" id="A6HKI9"/>
<sequence length="148" mass="16168">MALGPGCVAKRNASAKKGRSHWRPRGGSGGLGPSRSRDKGCPVPRHTCWGRVPRRAFQTAGCQRVDGHPLVSGIWGKSLCLWPRSNFLQTRIQALETLHPFLSPPTKLVFPVELRVGPTCLMAQAPLAKMAASNITEGPWYLLFCPQD</sequence>
<dbReference type="EMBL" id="CH473948">
    <property type="protein sequence ID" value="EDM06544.1"/>
    <property type="molecule type" value="Genomic_DNA"/>
</dbReference>
<evidence type="ECO:0000313" key="2">
    <source>
        <dbReference type="EMBL" id="EDM06544.1"/>
    </source>
</evidence>
<reference evidence="2 3" key="1">
    <citation type="submission" date="2005-07" db="EMBL/GenBank/DDBJ databases">
        <authorList>
            <person name="Mural R.J."/>
            <person name="Li P.W."/>
            <person name="Adams M.D."/>
            <person name="Amanatides P.G."/>
            <person name="Baden-Tillson H."/>
            <person name="Barnstead M."/>
            <person name="Chin S.H."/>
            <person name="Dew I."/>
            <person name="Evans C.A."/>
            <person name="Ferriera S."/>
            <person name="Flanigan M."/>
            <person name="Fosler C."/>
            <person name="Glodek A."/>
            <person name="Gu Z."/>
            <person name="Holt R.A."/>
            <person name="Jennings D."/>
            <person name="Kraft C.L."/>
            <person name="Lu F."/>
            <person name="Nguyen T."/>
            <person name="Nusskern D.R."/>
            <person name="Pfannkoch C.M."/>
            <person name="Sitter C."/>
            <person name="Sutton G.G."/>
            <person name="Venter J.C."/>
            <person name="Wang Z."/>
            <person name="Woodage T."/>
            <person name="Zheng X.H."/>
            <person name="Zhong F."/>
        </authorList>
    </citation>
    <scope>NUCLEOTIDE SEQUENCE [LARGE SCALE GENOMIC DNA]</scope>
    <source>
        <strain>BN</strain>
        <strain evidence="3">Sprague-Dawley</strain>
    </source>
</reference>